<keyword evidence="5 7" id="KW-1133">Transmembrane helix</keyword>
<evidence type="ECO:0000256" key="5">
    <source>
        <dbReference type="ARBA" id="ARBA00022989"/>
    </source>
</evidence>
<dbReference type="InterPro" id="IPR035906">
    <property type="entry name" value="MetI-like_sf"/>
</dbReference>
<dbReference type="Pfam" id="PF00528">
    <property type="entry name" value="BPD_transp_1"/>
    <property type="match status" value="1"/>
</dbReference>
<evidence type="ECO:0000256" key="3">
    <source>
        <dbReference type="ARBA" id="ARBA00022475"/>
    </source>
</evidence>
<dbReference type="PANTHER" id="PTHR30151:SF25">
    <property type="entry name" value="TAURINE TRANSPORT SYSTEM PERMEASE PROTEIN TAUC"/>
    <property type="match status" value="1"/>
</dbReference>
<name>A0ABS5AR29_9PSEU</name>
<keyword evidence="2 7" id="KW-0813">Transport</keyword>
<evidence type="ECO:0000256" key="6">
    <source>
        <dbReference type="ARBA" id="ARBA00023136"/>
    </source>
</evidence>
<comment type="similarity">
    <text evidence="7">Belongs to the binding-protein-dependent transport system permease family.</text>
</comment>
<evidence type="ECO:0000259" key="9">
    <source>
        <dbReference type="PROSITE" id="PS50928"/>
    </source>
</evidence>
<feature type="transmembrane region" description="Helical" evidence="7">
    <location>
        <begin position="108"/>
        <end position="130"/>
    </location>
</feature>
<evidence type="ECO:0000256" key="1">
    <source>
        <dbReference type="ARBA" id="ARBA00004651"/>
    </source>
</evidence>
<feature type="transmembrane region" description="Helical" evidence="7">
    <location>
        <begin position="136"/>
        <end position="159"/>
    </location>
</feature>
<reference evidence="10 11" key="1">
    <citation type="submission" date="2021-03" db="EMBL/GenBank/DDBJ databases">
        <title>Sequencing the genomes of 1000 actinobacteria strains.</title>
        <authorList>
            <person name="Klenk H.-P."/>
        </authorList>
    </citation>
    <scope>NUCLEOTIDE SEQUENCE [LARGE SCALE GENOMIC DNA]</scope>
    <source>
        <strain evidence="10 11">DSM 44580</strain>
    </source>
</reference>
<dbReference type="Proteomes" id="UP001519363">
    <property type="component" value="Unassembled WGS sequence"/>
</dbReference>
<proteinExistence type="inferred from homology"/>
<sequence length="330" mass="33847">MAPAWRDTMPGSSADPAEQLFPGFVPLATPAPRRSGSASAVPATRRSPGSVPAARPLPTPAAHDAGPAPVTPSPGLPAALLGAFGIAGLALLLELLPRTGLVAAQHLPPLSVILSALALEAADPVFWFSLYETLRGWAIGLAVAVGAGLVLGIPIGLLARARLATASTIEFLRPIPSVALVPLAVLLFGTDLMATLLLVVYAAFWQVLVQVIAGVRDIDPVAADTARVFRLGPLARLRHVIWPSALPYVLTGVRLGATVALVLAVTGELVIGSPGLGKQIAVAQSSGAVASMYALILVTGLIGMAVNLGFTALGRKVLAWHPTVRGDLLR</sequence>
<feature type="transmembrane region" description="Helical" evidence="7">
    <location>
        <begin position="245"/>
        <end position="271"/>
    </location>
</feature>
<dbReference type="Gene3D" id="1.10.3720.10">
    <property type="entry name" value="MetI-like"/>
    <property type="match status" value="1"/>
</dbReference>
<keyword evidence="3" id="KW-1003">Cell membrane</keyword>
<dbReference type="RefSeq" id="WP_307850352.1">
    <property type="nucleotide sequence ID" value="NZ_JAGIOO010000001.1"/>
</dbReference>
<comment type="caution">
    <text evidence="10">The sequence shown here is derived from an EMBL/GenBank/DDBJ whole genome shotgun (WGS) entry which is preliminary data.</text>
</comment>
<evidence type="ECO:0000313" key="10">
    <source>
        <dbReference type="EMBL" id="MBP2479013.1"/>
    </source>
</evidence>
<evidence type="ECO:0000313" key="11">
    <source>
        <dbReference type="Proteomes" id="UP001519363"/>
    </source>
</evidence>
<gene>
    <name evidence="10" type="ORF">JOF53_007885</name>
</gene>
<feature type="domain" description="ABC transmembrane type-1" evidence="9">
    <location>
        <begin position="126"/>
        <end position="314"/>
    </location>
</feature>
<keyword evidence="6 7" id="KW-0472">Membrane</keyword>
<dbReference type="CDD" id="cd06261">
    <property type="entry name" value="TM_PBP2"/>
    <property type="match status" value="1"/>
</dbReference>
<feature type="transmembrane region" description="Helical" evidence="7">
    <location>
        <begin position="180"/>
        <end position="204"/>
    </location>
</feature>
<evidence type="ECO:0000256" key="4">
    <source>
        <dbReference type="ARBA" id="ARBA00022692"/>
    </source>
</evidence>
<organism evidence="10 11">
    <name type="scientific">Crossiella equi</name>
    <dbReference type="NCBI Taxonomy" id="130796"/>
    <lineage>
        <taxon>Bacteria</taxon>
        <taxon>Bacillati</taxon>
        <taxon>Actinomycetota</taxon>
        <taxon>Actinomycetes</taxon>
        <taxon>Pseudonocardiales</taxon>
        <taxon>Pseudonocardiaceae</taxon>
        <taxon>Crossiella</taxon>
    </lineage>
</organism>
<dbReference type="SUPFAM" id="SSF161098">
    <property type="entry name" value="MetI-like"/>
    <property type="match status" value="1"/>
</dbReference>
<dbReference type="PROSITE" id="PS50928">
    <property type="entry name" value="ABC_TM1"/>
    <property type="match status" value="1"/>
</dbReference>
<keyword evidence="4 7" id="KW-0812">Transmembrane</keyword>
<evidence type="ECO:0000256" key="7">
    <source>
        <dbReference type="RuleBase" id="RU363032"/>
    </source>
</evidence>
<accession>A0ABS5AR29</accession>
<evidence type="ECO:0000256" key="8">
    <source>
        <dbReference type="SAM" id="MobiDB-lite"/>
    </source>
</evidence>
<feature type="region of interest" description="Disordered" evidence="8">
    <location>
        <begin position="1"/>
        <end position="69"/>
    </location>
</feature>
<dbReference type="PANTHER" id="PTHR30151">
    <property type="entry name" value="ALKANE SULFONATE ABC TRANSPORTER-RELATED, MEMBRANE SUBUNIT"/>
    <property type="match status" value="1"/>
</dbReference>
<comment type="subcellular location">
    <subcellularLocation>
        <location evidence="1 7">Cell membrane</location>
        <topology evidence="1 7">Multi-pass membrane protein</topology>
    </subcellularLocation>
</comment>
<dbReference type="EMBL" id="JAGIOO010000001">
    <property type="protein sequence ID" value="MBP2479013.1"/>
    <property type="molecule type" value="Genomic_DNA"/>
</dbReference>
<evidence type="ECO:0000256" key="2">
    <source>
        <dbReference type="ARBA" id="ARBA00022448"/>
    </source>
</evidence>
<feature type="transmembrane region" description="Helical" evidence="7">
    <location>
        <begin position="292"/>
        <end position="313"/>
    </location>
</feature>
<protein>
    <submittedName>
        <fullName evidence="10">ABC-type nitrate/sulfonate/bicarbonate transport system permease component</fullName>
    </submittedName>
</protein>
<dbReference type="InterPro" id="IPR000515">
    <property type="entry name" value="MetI-like"/>
</dbReference>
<feature type="transmembrane region" description="Helical" evidence="7">
    <location>
        <begin position="76"/>
        <end position="96"/>
    </location>
</feature>
<keyword evidence="11" id="KW-1185">Reference proteome</keyword>